<reference evidence="2" key="1">
    <citation type="submission" date="2021-06" db="EMBL/GenBank/DDBJ databases">
        <authorList>
            <person name="Kallberg Y."/>
            <person name="Tangrot J."/>
            <person name="Rosling A."/>
        </authorList>
    </citation>
    <scope>NUCLEOTIDE SEQUENCE</scope>
    <source>
        <strain evidence="2">MA453B</strain>
    </source>
</reference>
<protein>
    <submittedName>
        <fullName evidence="2">4606_t:CDS:1</fullName>
    </submittedName>
</protein>
<name>A0A9N9D334_9GLOM</name>
<proteinExistence type="predicted"/>
<dbReference type="Proteomes" id="UP000789405">
    <property type="component" value="Unassembled WGS sequence"/>
</dbReference>
<keyword evidence="3" id="KW-1185">Reference proteome</keyword>
<feature type="region of interest" description="Disordered" evidence="1">
    <location>
        <begin position="25"/>
        <end position="62"/>
    </location>
</feature>
<feature type="compositionally biased region" description="Basic and acidic residues" evidence="1">
    <location>
        <begin position="32"/>
        <end position="54"/>
    </location>
</feature>
<sequence length="97" mass="11554">MLPVNFDVVEGETNLECVYVKERIRKKSPHKNGKDPEVKKEYQQQAETLKKDQQKQNNSKYKYKKRLYNEITTGSSKKRRISDNEELLKNIDSCFKQ</sequence>
<evidence type="ECO:0000313" key="2">
    <source>
        <dbReference type="EMBL" id="CAG8625921.1"/>
    </source>
</evidence>
<accession>A0A9N9D334</accession>
<organism evidence="2 3">
    <name type="scientific">Dentiscutata erythropus</name>
    <dbReference type="NCBI Taxonomy" id="1348616"/>
    <lineage>
        <taxon>Eukaryota</taxon>
        <taxon>Fungi</taxon>
        <taxon>Fungi incertae sedis</taxon>
        <taxon>Mucoromycota</taxon>
        <taxon>Glomeromycotina</taxon>
        <taxon>Glomeromycetes</taxon>
        <taxon>Diversisporales</taxon>
        <taxon>Gigasporaceae</taxon>
        <taxon>Dentiscutata</taxon>
    </lineage>
</organism>
<dbReference type="EMBL" id="CAJVPY010004704">
    <property type="protein sequence ID" value="CAG8625921.1"/>
    <property type="molecule type" value="Genomic_DNA"/>
</dbReference>
<gene>
    <name evidence="2" type="ORF">DERYTH_LOCUS8888</name>
</gene>
<evidence type="ECO:0000313" key="3">
    <source>
        <dbReference type="Proteomes" id="UP000789405"/>
    </source>
</evidence>
<comment type="caution">
    <text evidence="2">The sequence shown here is derived from an EMBL/GenBank/DDBJ whole genome shotgun (WGS) entry which is preliminary data.</text>
</comment>
<evidence type="ECO:0000256" key="1">
    <source>
        <dbReference type="SAM" id="MobiDB-lite"/>
    </source>
</evidence>
<dbReference type="AlphaFoldDB" id="A0A9N9D334"/>